<sequence length="130" mass="14261">MYKVCSTSGCPHLVSSGSLCDECRKAKDKRRSRGRNPYTSPAHRLARARVLARDPRCVCPGDGHDGCGRHHGLCGAPSTIADHWPLERVELVEAGLDPNDPARMRGLCKRCHDSKTARTKPSGFNGRSLR</sequence>
<dbReference type="EMBL" id="BK016238">
    <property type="protein sequence ID" value="DAG04133.1"/>
    <property type="molecule type" value="Genomic_DNA"/>
</dbReference>
<dbReference type="GO" id="GO:0004519">
    <property type="term" value="F:endonuclease activity"/>
    <property type="evidence" value="ECO:0007669"/>
    <property type="project" value="UniProtKB-KW"/>
</dbReference>
<proteinExistence type="predicted"/>
<keyword evidence="1" id="KW-0378">Hydrolase</keyword>
<reference evidence="1" key="1">
    <citation type="journal article" date="2021" name="Proc. Natl. Acad. Sci. U.S.A.">
        <title>A Catalog of Tens of Thousands of Viruses from Human Metagenomes Reveals Hidden Associations with Chronic Diseases.</title>
        <authorList>
            <person name="Tisza M.J."/>
            <person name="Buck C.B."/>
        </authorList>
    </citation>
    <scope>NUCLEOTIDE SEQUENCE</scope>
    <source>
        <strain evidence="1">CtmJp3</strain>
    </source>
</reference>
<keyword evidence="1" id="KW-0540">Nuclease</keyword>
<name>A0A8S5VBP0_9CAUD</name>
<keyword evidence="1" id="KW-0255">Endonuclease</keyword>
<protein>
    <submittedName>
        <fullName evidence="1">HNH endonuclease bacteriophage, HNH Endonuclease, DNA.52A</fullName>
    </submittedName>
</protein>
<accession>A0A8S5VBP0</accession>
<organism evidence="1">
    <name type="scientific">Siphoviridae sp. ctmJp3</name>
    <dbReference type="NCBI Taxonomy" id="2825650"/>
    <lineage>
        <taxon>Viruses</taxon>
        <taxon>Duplodnaviria</taxon>
        <taxon>Heunggongvirae</taxon>
        <taxon>Uroviricota</taxon>
        <taxon>Caudoviricetes</taxon>
    </lineage>
</organism>
<evidence type="ECO:0000313" key="1">
    <source>
        <dbReference type="EMBL" id="DAG04133.1"/>
    </source>
</evidence>